<evidence type="ECO:0000259" key="4">
    <source>
        <dbReference type="PROSITE" id="PS51272"/>
    </source>
</evidence>
<dbReference type="RefSeq" id="WP_004626424.1">
    <property type="nucleotide sequence ID" value="NZ_AORV01000038.1"/>
</dbReference>
<protein>
    <recommendedName>
        <fullName evidence="4">SLH domain-containing protein</fullName>
    </recommendedName>
</protein>
<feature type="signal peptide" evidence="3">
    <location>
        <begin position="1"/>
        <end position="26"/>
    </location>
</feature>
<dbReference type="InterPro" id="IPR001119">
    <property type="entry name" value="SLH_dom"/>
</dbReference>
<dbReference type="PROSITE" id="PS51272">
    <property type="entry name" value="SLH"/>
    <property type="match status" value="1"/>
</dbReference>
<evidence type="ECO:0000313" key="6">
    <source>
        <dbReference type="Proteomes" id="UP000014155"/>
    </source>
</evidence>
<dbReference type="InterPro" id="IPR014755">
    <property type="entry name" value="Cu-Rt/internalin_Ig-like"/>
</dbReference>
<dbReference type="STRING" id="1195236.CTER_2685"/>
<dbReference type="PATRIC" id="fig|1195236.3.peg.3003"/>
<reference evidence="5 6" key="1">
    <citation type="journal article" date="2013" name="Genome Announc.">
        <title>Draft Genome Sequence of the Cellulolytic, Mesophilic, Anaerobic Bacterium Clostridium termitidis Strain CT1112 (DSM 5398).</title>
        <authorList>
            <person name="Lal S."/>
            <person name="Ramachandran U."/>
            <person name="Zhang X."/>
            <person name="Munir R."/>
            <person name="Sparling R."/>
            <person name="Levin D.B."/>
        </authorList>
    </citation>
    <scope>NUCLEOTIDE SEQUENCE [LARGE SCALE GENOMIC DNA]</scope>
    <source>
        <strain evidence="5 6">CT1112</strain>
    </source>
</reference>
<feature type="chain" id="PRO_5004487034" description="SLH domain-containing protein" evidence="3">
    <location>
        <begin position="27"/>
        <end position="1248"/>
    </location>
</feature>
<keyword evidence="1 3" id="KW-0732">Signal</keyword>
<name>S0FQD5_RUMCE</name>
<keyword evidence="6" id="KW-1185">Reference proteome</keyword>
<gene>
    <name evidence="5" type="ORF">CTER_2685</name>
</gene>
<organism evidence="5 6">
    <name type="scientific">Ruminiclostridium cellobioparum subsp. termitidis CT1112</name>
    <dbReference type="NCBI Taxonomy" id="1195236"/>
    <lineage>
        <taxon>Bacteria</taxon>
        <taxon>Bacillati</taxon>
        <taxon>Bacillota</taxon>
        <taxon>Clostridia</taxon>
        <taxon>Eubacteriales</taxon>
        <taxon>Oscillospiraceae</taxon>
        <taxon>Ruminiclostridium</taxon>
    </lineage>
</organism>
<dbReference type="EMBL" id="AORV01000038">
    <property type="protein sequence ID" value="EMS71364.1"/>
    <property type="molecule type" value="Genomic_DNA"/>
</dbReference>
<dbReference type="eggNOG" id="COG0747">
    <property type="taxonomic scope" value="Bacteria"/>
</dbReference>
<evidence type="ECO:0000256" key="2">
    <source>
        <dbReference type="ARBA" id="ARBA00022737"/>
    </source>
</evidence>
<dbReference type="AlphaFoldDB" id="S0FQD5"/>
<evidence type="ECO:0000256" key="3">
    <source>
        <dbReference type="SAM" id="SignalP"/>
    </source>
</evidence>
<accession>S0FQD5</accession>
<feature type="domain" description="SLH" evidence="4">
    <location>
        <begin position="92"/>
        <end position="160"/>
    </location>
</feature>
<proteinExistence type="predicted"/>
<sequence length="1248" mass="132776">MRNFKKISAVTVAASIALSTAVPAFAAYEPVNGSKASVLHDLNLYAGISDKEFDPDLGSKLTRGQAAVLLTKIFNLDDAANALTAAEVSAILKPFADGKDVPTYAEKRMAYLVKNDFMSGALDTATGKLYIDARKDVNGAQFATLLLKQLGYDVADWKTAVTQLSQVDGAQGLAEYLSYALTSLLRDQAVGMIYGTLTADYAATGLETVIDKLIAATPSLRAIAEAAGLVTPESLAVDSVVAIANNKVAITLKDPSSARTTDFAIVKKGTSTAVAIKNIVKESDKVYVLETDALVGGTSYTLTVKGENLNFTGIAADTTAPTIKAVSSKDTNTFEIEFSDKMDFATATDKANYTFDKDIKVVSATLDEARTKVTLITDAAKKNIVYTLTIQNVMNSDGKAMTKAVRTVTATEDSTAPKVSMHRVQNNRTIIVDFNDASGMNKAALENVENYSINDLTVESAKAYDMVGDDGKYDQVVLTTSTQEANKSYTLTLSNLTDASVLKNALGTTTRTFRGAPADVSAPTVNISKPVVSKNNNTVKIWFTDNNAMDVASLEDISNYTIKDNTGSTLEIISAKAMASTYPDAYSADNKGVILTTAQQVVDPNKINYTVEVKGVQDEFGNALKPVSGSTYARYNFMSSDVDEVAPYVTKVEFVNSTTVKFTFAEELKKSTAIDPTNYVIDGDLGSAIKAELSSDRKTVTLTTQTQVGNKKYTVTMNNLEDDYGNRVSNAKASFVSTSGTLDVTAPEVSYIYAMNKGEIHITLSETVKAWPSEITFGVLDNSGNMTGTLKVFQYSGKIEGGKTIVYKAKTTADALTSANYQIQATTGGQFTDAADNKMSVVAPIAVGTTPTGYTFNGNTIENTAPSVDYVEQIDTKTVRVYFNEPVAPASFGTPGFTKIDSDSTDTHFTSLDYSVNTNFTVGTALSIPVNQLRDLAGTNISAAYTGFTPYLQDTTKPVITGAYADDNKTVYVLYDEKVPTSGTYKIYYLNSSNNPVTIFSGAGTSTEDPNKVPAIKLTLTTAVDASKIYYLEPVTGAVDVAGNRADVSGVKFDFPGTNKTVSGYITGVEINNANTITVGVSGKTIGSINVFEVDTTTSPAIDVDLNATVYPGKTIADGKVQLAAPLLAGVQYKVTVGYVGGGSNDYYFFGNTPDIGLKLTTAPGSIDLDFAGFDTDEYIFKATPATDLTKVIVGTPKADATPGNTLDNVVEFTDTSFTAGTAVYITIYDKDDTTRVLYAGKVVIAAP</sequence>
<comment type="caution">
    <text evidence="5">The sequence shown here is derived from an EMBL/GenBank/DDBJ whole genome shotgun (WGS) entry which is preliminary data.</text>
</comment>
<evidence type="ECO:0000256" key="1">
    <source>
        <dbReference type="ARBA" id="ARBA00022729"/>
    </source>
</evidence>
<dbReference type="Proteomes" id="UP000014155">
    <property type="component" value="Unassembled WGS sequence"/>
</dbReference>
<keyword evidence="2" id="KW-0677">Repeat</keyword>
<dbReference type="Gene3D" id="2.60.40.1220">
    <property type="match status" value="5"/>
</dbReference>
<evidence type="ECO:0000313" key="5">
    <source>
        <dbReference type="EMBL" id="EMS71364.1"/>
    </source>
</evidence>